<proteinExistence type="predicted"/>
<dbReference type="EMBL" id="FOQT01000001">
    <property type="protein sequence ID" value="SFH76581.1"/>
    <property type="molecule type" value="Genomic_DNA"/>
</dbReference>
<protein>
    <submittedName>
        <fullName evidence="2">Uncharacterized protein</fullName>
    </submittedName>
</protein>
<dbReference type="AlphaFoldDB" id="A0A1I3CQQ0"/>
<evidence type="ECO:0000256" key="1">
    <source>
        <dbReference type="SAM" id="Phobius"/>
    </source>
</evidence>
<organism evidence="2 3">
    <name type="scientific">Halpernia frigidisoli</name>
    <dbReference type="NCBI Taxonomy" id="1125876"/>
    <lineage>
        <taxon>Bacteria</taxon>
        <taxon>Pseudomonadati</taxon>
        <taxon>Bacteroidota</taxon>
        <taxon>Flavobacteriia</taxon>
        <taxon>Flavobacteriales</taxon>
        <taxon>Weeksellaceae</taxon>
        <taxon>Chryseobacterium group</taxon>
        <taxon>Halpernia</taxon>
    </lineage>
</organism>
<dbReference type="RefSeq" id="WP_090078135.1">
    <property type="nucleotide sequence ID" value="NZ_FOQT01000001.1"/>
</dbReference>
<accession>A0A1I3CQQ0</accession>
<evidence type="ECO:0000313" key="2">
    <source>
        <dbReference type="EMBL" id="SFH76581.1"/>
    </source>
</evidence>
<keyword evidence="1" id="KW-1133">Transmembrane helix</keyword>
<gene>
    <name evidence="2" type="ORF">SAMN05443292_0003</name>
</gene>
<name>A0A1I3CQQ0_9FLAO</name>
<keyword evidence="3" id="KW-1185">Reference proteome</keyword>
<reference evidence="2 3" key="1">
    <citation type="submission" date="2016-10" db="EMBL/GenBank/DDBJ databases">
        <authorList>
            <person name="de Groot N.N."/>
        </authorList>
    </citation>
    <scope>NUCLEOTIDE SEQUENCE [LARGE SCALE GENOMIC DNA]</scope>
    <source>
        <strain evidence="2 3">DSM 26000</strain>
    </source>
</reference>
<dbReference type="Proteomes" id="UP000198931">
    <property type="component" value="Unassembled WGS sequence"/>
</dbReference>
<sequence length="227" mass="26540">MQEEITKHTTKIYRETKNKKHSLSEKIKEIAIEIFIIVFAVTLSIWMHSWSEHRHEQKDVNKFLVELRENISADIKLMEQSKSTAVALSKNYDFILALKESQVQNGEIYNHLDFSILNTNWNVGTYEGFKSSGKIATIEDDQLKYKILNYYQQSIPNLVSAANFINTEQLKIQENDLFTKGIYLSLNDNSIQNKYKNLNYNMKTIVKSYEEIIKEGKEIIAKSKEMK</sequence>
<evidence type="ECO:0000313" key="3">
    <source>
        <dbReference type="Proteomes" id="UP000198931"/>
    </source>
</evidence>
<feature type="transmembrane region" description="Helical" evidence="1">
    <location>
        <begin position="30"/>
        <end position="50"/>
    </location>
</feature>
<keyword evidence="1" id="KW-0472">Membrane</keyword>
<keyword evidence="1" id="KW-0812">Transmembrane</keyword>
<dbReference type="OrthoDB" id="874372at2"/>